<evidence type="ECO:0000256" key="1">
    <source>
        <dbReference type="ARBA" id="ARBA00006242"/>
    </source>
</evidence>
<evidence type="ECO:0000256" key="2">
    <source>
        <dbReference type="ARBA" id="ARBA00022980"/>
    </source>
</evidence>
<protein>
    <recommendedName>
        <fullName evidence="4">40S ribosomal protein SA</fullName>
    </recommendedName>
</protein>
<dbReference type="GO" id="GO:0003735">
    <property type="term" value="F:structural constituent of ribosome"/>
    <property type="evidence" value="ECO:0007669"/>
    <property type="project" value="InterPro"/>
</dbReference>
<reference evidence="5 6" key="1">
    <citation type="submission" date="2019-01" db="EMBL/GenBank/DDBJ databases">
        <authorList>
            <person name="Alioto T."/>
            <person name="Alioto T."/>
        </authorList>
    </citation>
    <scope>NUCLEOTIDE SEQUENCE [LARGE SCALE GENOMIC DNA]</scope>
</reference>
<proteinExistence type="inferred from homology"/>
<dbReference type="SUPFAM" id="SSF52313">
    <property type="entry name" value="Ribosomal protein S2"/>
    <property type="match status" value="1"/>
</dbReference>
<dbReference type="PRINTS" id="PR00395">
    <property type="entry name" value="RIBOSOMALS2"/>
</dbReference>
<evidence type="ECO:0000256" key="3">
    <source>
        <dbReference type="ARBA" id="ARBA00023274"/>
    </source>
</evidence>
<comment type="similarity">
    <text evidence="1">Belongs to the universal ribosomal protein uS2 family.</text>
</comment>
<keyword evidence="2 5" id="KW-0689">Ribosomal protein</keyword>
<dbReference type="EMBL" id="CAAGRJ010015365">
    <property type="protein sequence ID" value="VFV31164.1"/>
    <property type="molecule type" value="Genomic_DNA"/>
</dbReference>
<dbReference type="PANTHER" id="PTHR11489">
    <property type="entry name" value="40S RIBOSOMAL PROTEIN SA"/>
    <property type="match status" value="1"/>
</dbReference>
<sequence length="115" mass="12232">MACAIVAIENPVGVSVTASRNTGQWAVLNFAGATVATPTAGYFTPRTFNNQIQADFQEPHLLVVTEPRANHQPPMEASYVNLPTTALCITDSPPCYVHIAILCNNKGAQWGSCGT</sequence>
<keyword evidence="3" id="KW-0687">Ribonucleoprotein</keyword>
<dbReference type="InterPro" id="IPR005707">
    <property type="entry name" value="Ribosomal_uS2_euk/arc"/>
</dbReference>
<accession>A0A485NFY5</accession>
<organism evidence="5 6">
    <name type="scientific">Lynx pardinus</name>
    <name type="common">Iberian lynx</name>
    <name type="synonym">Felis pardina</name>
    <dbReference type="NCBI Taxonomy" id="191816"/>
    <lineage>
        <taxon>Eukaryota</taxon>
        <taxon>Metazoa</taxon>
        <taxon>Chordata</taxon>
        <taxon>Craniata</taxon>
        <taxon>Vertebrata</taxon>
        <taxon>Euteleostomi</taxon>
        <taxon>Mammalia</taxon>
        <taxon>Eutheria</taxon>
        <taxon>Laurasiatheria</taxon>
        <taxon>Carnivora</taxon>
        <taxon>Feliformia</taxon>
        <taxon>Felidae</taxon>
        <taxon>Felinae</taxon>
        <taxon>Lynx</taxon>
    </lineage>
</organism>
<evidence type="ECO:0000256" key="4">
    <source>
        <dbReference type="ARBA" id="ARBA00035401"/>
    </source>
</evidence>
<dbReference type="Gene3D" id="3.40.50.10490">
    <property type="entry name" value="Glucose-6-phosphate isomerase like protein, domain 1"/>
    <property type="match status" value="1"/>
</dbReference>
<dbReference type="Proteomes" id="UP000386466">
    <property type="component" value="Unassembled WGS sequence"/>
</dbReference>
<dbReference type="InterPro" id="IPR023591">
    <property type="entry name" value="Ribosomal_uS2_flav_dom_sf"/>
</dbReference>
<keyword evidence="6" id="KW-1185">Reference proteome</keyword>
<name>A0A485NFY5_LYNPA</name>
<evidence type="ECO:0000313" key="6">
    <source>
        <dbReference type="Proteomes" id="UP000386466"/>
    </source>
</evidence>
<evidence type="ECO:0000313" key="5">
    <source>
        <dbReference type="EMBL" id="VFV31164.1"/>
    </source>
</evidence>
<dbReference type="InterPro" id="IPR001865">
    <property type="entry name" value="Ribosomal_uS2"/>
</dbReference>
<dbReference type="GO" id="GO:0006412">
    <property type="term" value="P:translation"/>
    <property type="evidence" value="ECO:0007669"/>
    <property type="project" value="InterPro"/>
</dbReference>
<dbReference type="AlphaFoldDB" id="A0A485NFY5"/>
<dbReference type="GO" id="GO:0015935">
    <property type="term" value="C:small ribosomal subunit"/>
    <property type="evidence" value="ECO:0007669"/>
    <property type="project" value="InterPro"/>
</dbReference>
<gene>
    <name evidence="5" type="ORF">LYPA_23C000217</name>
</gene>